<protein>
    <recommendedName>
        <fullName evidence="3">Tetratricopeptide repeat protein</fullName>
    </recommendedName>
</protein>
<dbReference type="InterPro" id="IPR011990">
    <property type="entry name" value="TPR-like_helical_dom_sf"/>
</dbReference>
<sequence>MVMALPTSEEDLNTILKTIEALVTSSDTPAALALCQALINHEVTQRAGLRARADVYASLRQRDLQIVDLERLVALGDWEPADRFHLGIAQWRDGRIEDAALSFLRAVEMGEAAGFGYYTDASRMHLAVILIELGKKDEALAHCRLVAAGYECYLPSGVRTKEQLMVEVVGRTS</sequence>
<keyword evidence="2" id="KW-1185">Reference proteome</keyword>
<evidence type="ECO:0008006" key="3">
    <source>
        <dbReference type="Google" id="ProtNLM"/>
    </source>
</evidence>
<name>A0ABY9YR41_9GAMM</name>
<reference evidence="1 2" key="1">
    <citation type="submission" date="2022-12" db="EMBL/GenBank/DDBJ databases">
        <title>Two new species, Stenotrophomonas aracearum and Stenotrophomonas oahuensis, isolated from Anthurium (Araceae family) in Hawaii.</title>
        <authorList>
            <person name="Chunag S.C."/>
            <person name="Dobhal S."/>
            <person name="Alvarez A."/>
            <person name="Arif M."/>
        </authorList>
    </citation>
    <scope>NUCLEOTIDE SEQUENCE [LARGE SCALE GENOMIC DNA]</scope>
    <source>
        <strain evidence="1 2">A5586</strain>
    </source>
</reference>
<dbReference type="Proteomes" id="UP001302072">
    <property type="component" value="Chromosome"/>
</dbReference>
<evidence type="ECO:0000313" key="2">
    <source>
        <dbReference type="Proteomes" id="UP001302072"/>
    </source>
</evidence>
<dbReference type="EMBL" id="CP115541">
    <property type="protein sequence ID" value="WNH53056.1"/>
    <property type="molecule type" value="Genomic_DNA"/>
</dbReference>
<organism evidence="1 2">
    <name type="scientific">Stenotrophomonas oahuensis</name>
    <dbReference type="NCBI Taxonomy" id="3003271"/>
    <lineage>
        <taxon>Bacteria</taxon>
        <taxon>Pseudomonadati</taxon>
        <taxon>Pseudomonadota</taxon>
        <taxon>Gammaproteobacteria</taxon>
        <taxon>Lysobacterales</taxon>
        <taxon>Lysobacteraceae</taxon>
        <taxon>Stenotrophomonas</taxon>
    </lineage>
</organism>
<accession>A0ABY9YR41</accession>
<dbReference type="SUPFAM" id="SSF48452">
    <property type="entry name" value="TPR-like"/>
    <property type="match status" value="1"/>
</dbReference>
<proteinExistence type="predicted"/>
<evidence type="ECO:0000313" key="1">
    <source>
        <dbReference type="EMBL" id="WNH53056.1"/>
    </source>
</evidence>
<dbReference type="RefSeq" id="WP_311192219.1">
    <property type="nucleotide sequence ID" value="NZ_CP115541.1"/>
</dbReference>
<gene>
    <name evidence="1" type="ORF">PDM29_01940</name>
</gene>
<dbReference type="Gene3D" id="1.25.40.10">
    <property type="entry name" value="Tetratricopeptide repeat domain"/>
    <property type="match status" value="1"/>
</dbReference>